<dbReference type="FunFam" id="1.20.58.2220:FF:000017">
    <property type="entry name" value="Formin-like protein"/>
    <property type="match status" value="1"/>
</dbReference>
<dbReference type="Pfam" id="PF02181">
    <property type="entry name" value="FH2"/>
    <property type="match status" value="1"/>
</dbReference>
<dbReference type="EMBL" id="PSQE01000003">
    <property type="protein sequence ID" value="RHN68833.1"/>
    <property type="molecule type" value="Genomic_DNA"/>
</dbReference>
<keyword evidence="4" id="KW-0472">Membrane</keyword>
<feature type="compositionally biased region" description="Pro residues" evidence="3">
    <location>
        <begin position="157"/>
        <end position="176"/>
    </location>
</feature>
<sequence length="695" mass="77818">MLAHIAMAVAITAIAMLFISGIFLYFYHKFILARYKSRNKVITKGTFFHEPVLNHHEDINRFCGNVKGKIVEKNGVDVIYMMDKESRQMITRFPNCMYNPSYEDHEEEKIIDVLVHKSKTSNEIPFACESPLPPLQKSSQMNLEKNKIHMSYYHQPLPSPPPSPPPPPPPPPPPAPPRKEIPKAPPLPPTMYREGAAAAPPPPGPPPLPKSRGFISSMKPPPAPKGKANVKEGVIGESSREKAGGQTRLKPLHWDKVAADVDHSTVWDQINDGSFRFDDELMESLFGYSTGYKTQERNRSLSTMNKSNFSTPTQIFILEPRKSQNTAIVLRSLAISRREILEAVLDGQGLNVETLEKLTKIAPSQEEASKIVQFSGNPNNLAEAESFLYYILKSVPTSFNRLKAMLFRSNYDSEILRLKEHLQTLDLGCKELKTSGLFLKLLEAILKTGNRMNAGTSRGNAQGFNLSALTKLSGVKSTNGKTSLLHFVVEQVAHSEGKRQAIYEKHNDESEKGYLFLGLLVLGELSDELSEAKKAASIHYHSFITMCSNLISHVTEIRDIITCCGNTEKGGFFNEMKEFLELCEEELKVVKEEQTKIMELVKKTNEYYLAGASKDNMPNPFHLFVIVKDFVEMVSQACIELKKKAEKKNVGVESASTTPPLSPSKIVPLRFRNLDLNFLSNQLDSTCSSQSEDDF</sequence>
<dbReference type="InterPro" id="IPR015425">
    <property type="entry name" value="FH2_Formin"/>
</dbReference>
<name>A0A396IWM2_MEDTR</name>
<keyword evidence="4" id="KW-0812">Transmembrane</keyword>
<feature type="compositionally biased region" description="Pro residues" evidence="3">
    <location>
        <begin position="199"/>
        <end position="209"/>
    </location>
</feature>
<feature type="transmembrane region" description="Helical" evidence="4">
    <location>
        <begin position="6"/>
        <end position="27"/>
    </location>
</feature>
<gene>
    <name evidence="6" type="ORF">MtrunA17_Chr3g0118231</name>
</gene>
<dbReference type="GO" id="GO:0045010">
    <property type="term" value="P:actin nucleation"/>
    <property type="evidence" value="ECO:0007669"/>
    <property type="project" value="InterPro"/>
</dbReference>
<evidence type="ECO:0000256" key="4">
    <source>
        <dbReference type="SAM" id="Phobius"/>
    </source>
</evidence>
<evidence type="ECO:0000256" key="3">
    <source>
        <dbReference type="SAM" id="MobiDB-lite"/>
    </source>
</evidence>
<evidence type="ECO:0000256" key="2">
    <source>
        <dbReference type="RuleBase" id="RU361260"/>
    </source>
</evidence>
<accession>A0A396IWM2</accession>
<dbReference type="Gramene" id="rna17243">
    <property type="protein sequence ID" value="RHN68833.1"/>
    <property type="gene ID" value="gene17243"/>
</dbReference>
<dbReference type="AlphaFoldDB" id="A0A396IWM2"/>
<dbReference type="GO" id="GO:0051015">
    <property type="term" value="F:actin filament binding"/>
    <property type="evidence" value="ECO:0007669"/>
    <property type="project" value="InterPro"/>
</dbReference>
<evidence type="ECO:0000256" key="1">
    <source>
        <dbReference type="ARBA" id="ARBA00025793"/>
    </source>
</evidence>
<dbReference type="InterPro" id="IPR027643">
    <property type="entry name" value="Formin-like_plant"/>
</dbReference>
<dbReference type="Gene3D" id="1.20.58.2220">
    <property type="entry name" value="Formin, FH2 domain"/>
    <property type="match status" value="1"/>
</dbReference>
<keyword evidence="4" id="KW-1133">Transmembrane helix</keyword>
<evidence type="ECO:0000313" key="6">
    <source>
        <dbReference type="EMBL" id="RHN68833.1"/>
    </source>
</evidence>
<comment type="caution">
    <text evidence="6">The sequence shown here is derived from an EMBL/GenBank/DDBJ whole genome shotgun (WGS) entry which is preliminary data.</text>
</comment>
<reference evidence="6" key="1">
    <citation type="journal article" date="2018" name="Nat. Plants">
        <title>Whole-genome landscape of Medicago truncatula symbiotic genes.</title>
        <authorList>
            <person name="Pecrix Y."/>
            <person name="Gamas P."/>
            <person name="Carrere S."/>
        </authorList>
    </citation>
    <scope>NUCLEOTIDE SEQUENCE</scope>
    <source>
        <tissue evidence="6">Leaves</tissue>
    </source>
</reference>
<feature type="domain" description="FH2" evidence="5">
    <location>
        <begin position="239"/>
        <end position="660"/>
    </location>
</feature>
<dbReference type="PROSITE" id="PS51444">
    <property type="entry name" value="FH2"/>
    <property type="match status" value="1"/>
</dbReference>
<protein>
    <recommendedName>
        <fullName evidence="2">Formin-like protein</fullName>
    </recommendedName>
</protein>
<dbReference type="Proteomes" id="UP000265566">
    <property type="component" value="Chromosome 3"/>
</dbReference>
<dbReference type="SMART" id="SM00498">
    <property type="entry name" value="FH2"/>
    <property type="match status" value="1"/>
</dbReference>
<comment type="similarity">
    <text evidence="1">Belongs to the formin-like family. Class-I subfamily.</text>
</comment>
<dbReference type="PANTHER" id="PTHR23213">
    <property type="entry name" value="FORMIN-RELATED"/>
    <property type="match status" value="1"/>
</dbReference>
<dbReference type="SUPFAM" id="SSF101447">
    <property type="entry name" value="Formin homology 2 domain (FH2 domain)"/>
    <property type="match status" value="1"/>
</dbReference>
<feature type="region of interest" description="Disordered" evidence="3">
    <location>
        <begin position="152"/>
        <end position="249"/>
    </location>
</feature>
<dbReference type="OrthoDB" id="1668162at2759"/>
<dbReference type="PANTHER" id="PTHR23213:SF273">
    <property type="entry name" value="FORMIN-LIKE PROTEIN"/>
    <property type="match status" value="1"/>
</dbReference>
<evidence type="ECO:0000259" key="5">
    <source>
        <dbReference type="PROSITE" id="PS51444"/>
    </source>
</evidence>
<dbReference type="InterPro" id="IPR042201">
    <property type="entry name" value="FH2_Formin_sf"/>
</dbReference>
<proteinExistence type="inferred from homology"/>
<organism evidence="6">
    <name type="scientific">Medicago truncatula</name>
    <name type="common">Barrel medic</name>
    <name type="synonym">Medicago tribuloides</name>
    <dbReference type="NCBI Taxonomy" id="3880"/>
    <lineage>
        <taxon>Eukaryota</taxon>
        <taxon>Viridiplantae</taxon>
        <taxon>Streptophyta</taxon>
        <taxon>Embryophyta</taxon>
        <taxon>Tracheophyta</taxon>
        <taxon>Spermatophyta</taxon>
        <taxon>Magnoliopsida</taxon>
        <taxon>eudicotyledons</taxon>
        <taxon>Gunneridae</taxon>
        <taxon>Pentapetalae</taxon>
        <taxon>rosids</taxon>
        <taxon>fabids</taxon>
        <taxon>Fabales</taxon>
        <taxon>Fabaceae</taxon>
        <taxon>Papilionoideae</taxon>
        <taxon>50 kb inversion clade</taxon>
        <taxon>NPAAA clade</taxon>
        <taxon>Hologalegina</taxon>
        <taxon>IRL clade</taxon>
        <taxon>Trifolieae</taxon>
        <taxon>Medicago</taxon>
    </lineage>
</organism>